<feature type="region of interest" description="Disordered" evidence="3">
    <location>
        <begin position="516"/>
        <end position="544"/>
    </location>
</feature>
<comment type="caution">
    <text evidence="6">The sequence shown here is derived from an EMBL/GenBank/DDBJ whole genome shotgun (WGS) entry which is preliminary data.</text>
</comment>
<dbReference type="EMBL" id="ONZQ02000012">
    <property type="protein sequence ID" value="SPO05159.1"/>
    <property type="molecule type" value="Genomic_DNA"/>
</dbReference>
<proteinExistence type="predicted"/>
<keyword evidence="4" id="KW-0812">Transmembrane</keyword>
<dbReference type="Gene3D" id="3.30.300.30">
    <property type="match status" value="1"/>
</dbReference>
<dbReference type="InterPro" id="IPR045851">
    <property type="entry name" value="AMP-bd_C_sf"/>
</dbReference>
<dbReference type="InterPro" id="IPR042099">
    <property type="entry name" value="ANL_N_sf"/>
</dbReference>
<dbReference type="PROSITE" id="PS00455">
    <property type="entry name" value="AMP_BINDING"/>
    <property type="match status" value="1"/>
</dbReference>
<evidence type="ECO:0000256" key="3">
    <source>
        <dbReference type="SAM" id="MobiDB-lite"/>
    </source>
</evidence>
<keyword evidence="4" id="KW-1133">Transmembrane helix</keyword>
<feature type="transmembrane region" description="Helical" evidence="4">
    <location>
        <begin position="709"/>
        <end position="728"/>
    </location>
</feature>
<feature type="transmembrane region" description="Helical" evidence="4">
    <location>
        <begin position="587"/>
        <end position="609"/>
    </location>
</feature>
<protein>
    <submittedName>
        <fullName evidence="6">Probable non-ribosomal peptide synthetase</fullName>
    </submittedName>
</protein>
<dbReference type="PANTHER" id="PTHR33927">
    <property type="entry name" value="TRANSMEMBRANE PROTEIN"/>
    <property type="match status" value="1"/>
</dbReference>
<dbReference type="PANTHER" id="PTHR33927:SF5">
    <property type="entry name" value="ENZYME, PUTATIVE (AFU_ORTHOLOGUE AFUA_8G01222)-RELATED"/>
    <property type="match status" value="1"/>
</dbReference>
<organism evidence="6 7">
    <name type="scientific">Cephalotrichum gorgonifer</name>
    <dbReference type="NCBI Taxonomy" id="2041049"/>
    <lineage>
        <taxon>Eukaryota</taxon>
        <taxon>Fungi</taxon>
        <taxon>Dikarya</taxon>
        <taxon>Ascomycota</taxon>
        <taxon>Pezizomycotina</taxon>
        <taxon>Sordariomycetes</taxon>
        <taxon>Hypocreomycetidae</taxon>
        <taxon>Microascales</taxon>
        <taxon>Microascaceae</taxon>
        <taxon>Cephalotrichum</taxon>
    </lineage>
</organism>
<feature type="transmembrane region" description="Helical" evidence="4">
    <location>
        <begin position="780"/>
        <end position="798"/>
    </location>
</feature>
<reference evidence="6" key="1">
    <citation type="submission" date="2018-03" db="EMBL/GenBank/DDBJ databases">
        <authorList>
            <person name="Guldener U."/>
        </authorList>
    </citation>
    <scope>NUCLEOTIDE SEQUENCE</scope>
</reference>
<feature type="transmembrane region" description="Helical" evidence="4">
    <location>
        <begin position="621"/>
        <end position="644"/>
    </location>
</feature>
<keyword evidence="4" id="KW-0472">Membrane</keyword>
<dbReference type="Proteomes" id="UP001187682">
    <property type="component" value="Unassembled WGS sequence"/>
</dbReference>
<evidence type="ECO:0000313" key="6">
    <source>
        <dbReference type="EMBL" id="SPO05159.1"/>
    </source>
</evidence>
<accession>A0AAE8SXV1</accession>
<feature type="compositionally biased region" description="Low complexity" evidence="3">
    <location>
        <begin position="518"/>
        <end position="544"/>
    </location>
</feature>
<dbReference type="InterPro" id="IPR052979">
    <property type="entry name" value="Adenylate-forming_domain"/>
</dbReference>
<keyword evidence="1" id="KW-0596">Phosphopantetheine</keyword>
<evidence type="ECO:0000256" key="4">
    <source>
        <dbReference type="SAM" id="Phobius"/>
    </source>
</evidence>
<feature type="transmembrane region" description="Helical" evidence="4">
    <location>
        <begin position="740"/>
        <end position="760"/>
    </location>
</feature>
<evidence type="ECO:0000259" key="5">
    <source>
        <dbReference type="Pfam" id="PF00501"/>
    </source>
</evidence>
<evidence type="ECO:0000256" key="2">
    <source>
        <dbReference type="ARBA" id="ARBA00022553"/>
    </source>
</evidence>
<gene>
    <name evidence="6" type="ORF">DNG_07845</name>
</gene>
<feature type="domain" description="AMP-dependent synthetase/ligase" evidence="5">
    <location>
        <begin position="45"/>
        <end position="380"/>
    </location>
</feature>
<feature type="region of interest" description="Disordered" evidence="3">
    <location>
        <begin position="1"/>
        <end position="24"/>
    </location>
</feature>
<keyword evidence="2" id="KW-0597">Phosphoprotein</keyword>
<evidence type="ECO:0000256" key="1">
    <source>
        <dbReference type="ARBA" id="ARBA00022450"/>
    </source>
</evidence>
<dbReference type="InterPro" id="IPR000873">
    <property type="entry name" value="AMP-dep_synth/lig_dom"/>
</dbReference>
<dbReference type="InterPro" id="IPR010071">
    <property type="entry name" value="AA_adenyl_dom"/>
</dbReference>
<sequence>MSKEIMPPSQGGGPLPGPNFTNGLTLPPRFPTATAAIIHHVLAIPEEVAAIDNSGLEPRTMTYAQLGRRAVHLARSLQALGVRPGDRVPLVVKRGLEMTVGIVAVLLCGAQYVPLDGGVVPRETLRRVVEQSGGKVVLCLASTAHRIGELGLSGCMPVVIDEDERGVPADLDSRRFIEESLMKLTTAESGCYVIYTSGTTGTPKGVDVTHANVANLLCAHPGDLGIRKGVRVGQVLSISFDMAAWEILGCFCNGGTLVLRGSDWADTVRKIDVLICTPSILAKFSPEEFPNLRTVATAGEPISVKLADLWASHLTYYNCCGPTETTIVNTMQRHRPGQPLSIGKPTPNNRVYVLDDQLRQVPIGTAGIIWAGGKGVTRGYVGLPELTSEKYILDKFANDGTMMYNTGDAGLWREDGTIQIQGRCDDQVKIKGFRVELDGVAACLTSSPEVSKAVVLQIDGELHAFLQPKSCHTAAVRETTKTLLPYYAQPSHYHALESFPLTQNGKVDKASLRNLVESGSDSGSDSGTQVPSSPSLSSGSTTTLANSESGAVVAKVEKESSGIDLDAPVPEKNLPKPFRGLIYRVFIPYRFLFTLVWLANAAAAIAIYMRGPDRDMLGNMVAVNLSIAVLVRQDIVINALYTIFCSAPKSWPLWFRTSCGKIFHLGGVHSSAASCSAIWLIAANITDAVCISSPGVCPNYPPHSLAYKVLSWILAGLFLTMLASAYPTVRKAKHNLFEMWHRFTGWTMLALFWAQTIVGVHDAARQSSTPFGIALCSTPAFWMLIAATGSVALSWCWLRRVPVVSEVLSDHAIRLHFDYTTPVNGSFTRLSFRPLLEWHSFATIGAPKPHGPPEDEERFPAGYSLVVSNAGDWTRFCIRNPPTHMWVRGVPTCGVMRIATLFNRVVVVATGSGIGPCLGHIQDPSCATQVFWSTKNPIKTFGKGLVDSITAKVPDAVIWDTNERGRPDMVRVSYNMAKDFKAEAVIVIANEKITKKIVYGLETRGIAAYGAIWDS</sequence>
<dbReference type="InterPro" id="IPR020845">
    <property type="entry name" value="AMP-binding_CS"/>
</dbReference>
<keyword evidence="7" id="KW-1185">Reference proteome</keyword>
<dbReference type="Gene3D" id="3.40.50.12780">
    <property type="entry name" value="N-terminal domain of ligase-like"/>
    <property type="match status" value="1"/>
</dbReference>
<evidence type="ECO:0000313" key="7">
    <source>
        <dbReference type="Proteomes" id="UP001187682"/>
    </source>
</evidence>
<dbReference type="NCBIfam" id="TIGR01733">
    <property type="entry name" value="AA-adenyl-dom"/>
    <property type="match status" value="1"/>
</dbReference>
<name>A0AAE8SXV1_9PEZI</name>
<dbReference type="AlphaFoldDB" id="A0AAE8SXV1"/>
<dbReference type="SUPFAM" id="SSF56801">
    <property type="entry name" value="Acetyl-CoA synthetase-like"/>
    <property type="match status" value="1"/>
</dbReference>
<dbReference type="Pfam" id="PF00501">
    <property type="entry name" value="AMP-binding"/>
    <property type="match status" value="1"/>
</dbReference>